<dbReference type="GO" id="GO:0016308">
    <property type="term" value="F:1-phosphatidylinositol-4-phosphate 5-kinase activity"/>
    <property type="evidence" value="ECO:0007669"/>
    <property type="project" value="TreeGrafter"/>
</dbReference>
<keyword evidence="1" id="KW-0067">ATP-binding</keyword>
<dbReference type="PROSITE" id="PS51455">
    <property type="entry name" value="PIPK"/>
    <property type="match status" value="1"/>
</dbReference>
<reference evidence="3" key="1">
    <citation type="journal article" date="2020" name="J. Eukaryot. Microbiol.">
        <title>De novo Sequencing, Assembly and Annotation of the Transcriptome for the Free-Living Testate Amoeba Arcella intermedia.</title>
        <authorList>
            <person name="Ribeiro G.M."/>
            <person name="Porfirio-Sousa A.L."/>
            <person name="Maurer-Alcala X.X."/>
            <person name="Katz L.A."/>
            <person name="Lahr D.J.G."/>
        </authorList>
    </citation>
    <scope>NUCLEOTIDE SEQUENCE</scope>
</reference>
<evidence type="ECO:0000313" key="3">
    <source>
        <dbReference type="EMBL" id="NDV36876.1"/>
    </source>
</evidence>
<dbReference type="Gene3D" id="3.30.810.10">
    <property type="entry name" value="2-Layer Sandwich"/>
    <property type="match status" value="1"/>
</dbReference>
<evidence type="ECO:0000256" key="1">
    <source>
        <dbReference type="PROSITE-ProRule" id="PRU00781"/>
    </source>
</evidence>
<dbReference type="InterPro" id="IPR023610">
    <property type="entry name" value="PInositol-4/5-P-5/4-kinase"/>
</dbReference>
<sequence length="205" mass="24026">MKTISKTEYESLSELAPKYRLHLKNHPESLLMRIYGGYKVKLYHTAIYIIIMENLFGHWKPYSTYDLKGSWVDRSTGVDAKIKKDCDLREPIHIGPNVSHLWDQIRLDTQLLCDSNIVDYSLLIGLCHISEDEDIPVRLRYQVGRDNSILYIFGIIDMLQSYNLFKKSEHCWKSTVLCKDKDGISIVHPNKYMARFCNHMNKILQ</sequence>
<dbReference type="Gene3D" id="3.30.800.10">
    <property type="entry name" value="Phosphatidylinositol Phosphate Kinase II Beta"/>
    <property type="match status" value="1"/>
</dbReference>
<dbReference type="InterPro" id="IPR027483">
    <property type="entry name" value="PInositol-4-P-4/5-kinase_C_sf"/>
</dbReference>
<dbReference type="GO" id="GO:0005524">
    <property type="term" value="F:ATP binding"/>
    <property type="evidence" value="ECO:0007669"/>
    <property type="project" value="UniProtKB-UniRule"/>
</dbReference>
<dbReference type="InterPro" id="IPR002498">
    <property type="entry name" value="PInositol-4-P-4/5-kinase_core"/>
</dbReference>
<dbReference type="GO" id="GO:0005886">
    <property type="term" value="C:plasma membrane"/>
    <property type="evidence" value="ECO:0007669"/>
    <property type="project" value="TreeGrafter"/>
</dbReference>
<dbReference type="GO" id="GO:0046854">
    <property type="term" value="P:phosphatidylinositol phosphate biosynthetic process"/>
    <property type="evidence" value="ECO:0007669"/>
    <property type="project" value="TreeGrafter"/>
</dbReference>
<keyword evidence="1" id="KW-0547">Nucleotide-binding</keyword>
<evidence type="ECO:0000259" key="2">
    <source>
        <dbReference type="PROSITE" id="PS51455"/>
    </source>
</evidence>
<dbReference type="CDD" id="cd00139">
    <property type="entry name" value="PIPKc"/>
    <property type="match status" value="1"/>
</dbReference>
<accession>A0A6B2LIG5</accession>
<dbReference type="EMBL" id="GIBP01007907">
    <property type="protein sequence ID" value="NDV36876.1"/>
    <property type="molecule type" value="Transcribed_RNA"/>
</dbReference>
<keyword evidence="1" id="KW-0808">Transferase</keyword>
<protein>
    <recommendedName>
        <fullName evidence="2">PIPK domain-containing protein</fullName>
    </recommendedName>
</protein>
<dbReference type="SMART" id="SM00330">
    <property type="entry name" value="PIPKc"/>
    <property type="match status" value="1"/>
</dbReference>
<proteinExistence type="predicted"/>
<dbReference type="Pfam" id="PF01504">
    <property type="entry name" value="PIP5K"/>
    <property type="match status" value="2"/>
</dbReference>
<name>A0A6B2LIG5_9EUKA</name>
<dbReference type="AlphaFoldDB" id="A0A6B2LIG5"/>
<feature type="domain" description="PIPK" evidence="2">
    <location>
        <begin position="1"/>
        <end position="204"/>
    </location>
</feature>
<dbReference type="SUPFAM" id="SSF56104">
    <property type="entry name" value="SAICAR synthase-like"/>
    <property type="match status" value="1"/>
</dbReference>
<keyword evidence="1" id="KW-0418">Kinase</keyword>
<organism evidence="3">
    <name type="scientific">Arcella intermedia</name>
    <dbReference type="NCBI Taxonomy" id="1963864"/>
    <lineage>
        <taxon>Eukaryota</taxon>
        <taxon>Amoebozoa</taxon>
        <taxon>Tubulinea</taxon>
        <taxon>Elardia</taxon>
        <taxon>Arcellinida</taxon>
        <taxon>Sphaerothecina</taxon>
        <taxon>Arcellidae</taxon>
        <taxon>Arcella</taxon>
    </lineage>
</organism>
<dbReference type="PANTHER" id="PTHR23086:SF8">
    <property type="entry name" value="PHOSPHATIDYLINOSITOL 5-PHOSPHATE 4-KINASE, ISOFORM A"/>
    <property type="match status" value="1"/>
</dbReference>
<dbReference type="PANTHER" id="PTHR23086">
    <property type="entry name" value="PHOSPHATIDYLINOSITOL-4-PHOSPHATE 5-KINASE"/>
    <property type="match status" value="1"/>
</dbReference>
<dbReference type="InterPro" id="IPR027484">
    <property type="entry name" value="PInositol-4-P-5-kinase_N"/>
</dbReference>